<organism evidence="2 3">
    <name type="scientific">Trypanosoma cruzi</name>
    <dbReference type="NCBI Taxonomy" id="5693"/>
    <lineage>
        <taxon>Eukaryota</taxon>
        <taxon>Discoba</taxon>
        <taxon>Euglenozoa</taxon>
        <taxon>Kinetoplastea</taxon>
        <taxon>Metakinetoplastina</taxon>
        <taxon>Trypanosomatida</taxon>
        <taxon>Trypanosomatidae</taxon>
        <taxon>Trypanosoma</taxon>
        <taxon>Schizotrypanum</taxon>
    </lineage>
</organism>
<protein>
    <submittedName>
        <fullName evidence="2">Putative receptor-type adenylate cyclase</fullName>
    </submittedName>
</protein>
<evidence type="ECO:0000313" key="3">
    <source>
        <dbReference type="Proteomes" id="UP000246078"/>
    </source>
</evidence>
<dbReference type="VEuPathDB" id="TriTrypDB:C3747_96g24"/>
<sequence length="231" mass="24932">MERFRSEDVAEGAFTLNLDECGASLIELHAPLNGLAFMMQDAVVAQLAMGSTLAGSDAAKAPQDDHDGTTVNFRTLSTSAAGAIDALLSEMSARRVHFVSGVVTDAMLDVEGVTIIDPLPLEPRLNRFQRNMIRLSLTLEQQFFLLAEYLGNTSGGCAHGVIGSGEAAALAVDVWRVAGFCDALVDHLWWRGRCVCGGPFSWRCRWDCAARGVARRCARVCRVLGVFTPAR</sequence>
<evidence type="ECO:0000259" key="1">
    <source>
        <dbReference type="Pfam" id="PF25493"/>
    </source>
</evidence>
<dbReference type="VEuPathDB" id="TriTrypDB:TcBrA4_0128110"/>
<name>A0A2V2WHU6_TRYCR</name>
<dbReference type="VEuPathDB" id="TriTrypDB:TcG_01571"/>
<dbReference type="InterPro" id="IPR057398">
    <property type="entry name" value="GRESAG4.1/3_peripasmic_2"/>
</dbReference>
<dbReference type="AlphaFoldDB" id="A0A2V2WHU6"/>
<dbReference type="EMBL" id="PRFC01000096">
    <property type="protein sequence ID" value="PWV07887.1"/>
    <property type="molecule type" value="Genomic_DNA"/>
</dbReference>
<gene>
    <name evidence="2" type="ORF">C3747_96g24</name>
</gene>
<proteinExistence type="predicted"/>
<dbReference type="VEuPathDB" id="TriTrypDB:Tc_MARK_3063"/>
<dbReference type="Pfam" id="PF25493">
    <property type="entry name" value="Peripla_BP_A-cyclase"/>
    <property type="match status" value="1"/>
</dbReference>
<feature type="domain" description="Receptor-type adenylate cyclase GRESAG 4.1/3 periplasmic binding protein-like" evidence="1">
    <location>
        <begin position="28"/>
        <end position="169"/>
    </location>
</feature>
<dbReference type="VEuPathDB" id="TriTrypDB:TcCL_ESM02722"/>
<reference evidence="2 3" key="1">
    <citation type="journal article" date="2018" name="Microb. Genom.">
        <title>Expanding an expanded genome: long-read sequencing of Trypanosoma cruzi.</title>
        <authorList>
            <person name="Berna L."/>
            <person name="Rodriguez M."/>
            <person name="Chiribao M.L."/>
            <person name="Parodi-Talice A."/>
            <person name="Pita S."/>
            <person name="Rijo G."/>
            <person name="Alvarez-Valin F."/>
            <person name="Robello C."/>
        </authorList>
    </citation>
    <scope>NUCLEOTIDE SEQUENCE [LARGE SCALE GENOMIC DNA]</scope>
    <source>
        <strain evidence="2 3">TCC</strain>
    </source>
</reference>
<dbReference type="Proteomes" id="UP000246078">
    <property type="component" value="Unassembled WGS sequence"/>
</dbReference>
<dbReference type="VEuPathDB" id="TriTrypDB:ECC02_005481"/>
<keyword evidence="2" id="KW-0675">Receptor</keyword>
<accession>A0A2V2WHU6</accession>
<dbReference type="VEuPathDB" id="TriTrypDB:C4B63_10g426"/>
<comment type="caution">
    <text evidence="2">The sequence shown here is derived from an EMBL/GenBank/DDBJ whole genome shotgun (WGS) entry which is preliminary data.</text>
</comment>
<evidence type="ECO:0000313" key="2">
    <source>
        <dbReference type="EMBL" id="PWV07887.1"/>
    </source>
</evidence>